<accession>A0A9C5ZH63</accession>
<dbReference type="InterPro" id="IPR004122">
    <property type="entry name" value="BAF_prot"/>
</dbReference>
<name>A0A9C5ZH63_9MUSC</name>
<dbReference type="GO" id="GO:0000793">
    <property type="term" value="C:condensed chromosome"/>
    <property type="evidence" value="ECO:0007669"/>
    <property type="project" value="TreeGrafter"/>
</dbReference>
<dbReference type="Proteomes" id="UP000092443">
    <property type="component" value="Unplaced"/>
</dbReference>
<evidence type="ECO:0000256" key="2">
    <source>
        <dbReference type="ARBA" id="ARBA00023242"/>
    </source>
</evidence>
<evidence type="ECO:0000256" key="3">
    <source>
        <dbReference type="ARBA" id="ARBA00074730"/>
    </source>
</evidence>
<dbReference type="KEGG" id="gfs:119644749"/>
<proteinExistence type="predicted"/>
<evidence type="ECO:0000256" key="4">
    <source>
        <dbReference type="ARBA" id="ARBA00079764"/>
    </source>
</evidence>
<dbReference type="PANTHER" id="PTHR47507">
    <property type="entry name" value="BARRIER TO AUTOINTEGRATION FACTOR 2"/>
    <property type="match status" value="1"/>
</dbReference>
<dbReference type="AlphaFoldDB" id="A0A9C5ZH63"/>
<dbReference type="InterPro" id="IPR036617">
    <property type="entry name" value="BAF_sf"/>
</dbReference>
<evidence type="ECO:0000313" key="6">
    <source>
        <dbReference type="RefSeq" id="XP_037900396.1"/>
    </source>
</evidence>
<sequence>MAPETSQKYDKIVGESMKDKPVTDLAGIGDVLGGHLTKAGFDKAYTVLGQYLVLKKNAELFKKWMKDTCNVNAKQAGDCYNCLNGWCEEFL</sequence>
<dbReference type="SUPFAM" id="SSF47798">
    <property type="entry name" value="Barrier-to-autointegration factor, BAF"/>
    <property type="match status" value="1"/>
</dbReference>
<dbReference type="PANTHER" id="PTHR47507:SF6">
    <property type="entry name" value="BARRIER-TO-AUTOINTEGRATION FACTOR"/>
    <property type="match status" value="1"/>
</dbReference>
<dbReference type="Pfam" id="PF02961">
    <property type="entry name" value="SAM_BAF"/>
    <property type="match status" value="1"/>
</dbReference>
<dbReference type="GO" id="GO:0051276">
    <property type="term" value="P:chromosome organization"/>
    <property type="evidence" value="ECO:0007669"/>
    <property type="project" value="TreeGrafter"/>
</dbReference>
<dbReference type="GeneID" id="119644749"/>
<protein>
    <recommendedName>
        <fullName evidence="3">Barrier-to-autointegration factor-like protein</fullName>
    </recommendedName>
    <alternativeName>
        <fullName evidence="4">Barrier-to-autointegration factor 2</fullName>
    </alternativeName>
</protein>
<keyword evidence="5" id="KW-1185">Reference proteome</keyword>
<evidence type="ECO:0000256" key="1">
    <source>
        <dbReference type="ARBA" id="ARBA00004123"/>
    </source>
</evidence>
<reference evidence="6" key="1">
    <citation type="submission" date="2025-08" db="UniProtKB">
        <authorList>
            <consortium name="RefSeq"/>
        </authorList>
    </citation>
    <scope>IDENTIFICATION</scope>
    <source>
        <tissue evidence="6">Whole body pupa</tissue>
    </source>
</reference>
<keyword evidence="2" id="KW-0539">Nucleus</keyword>
<dbReference type="GO" id="GO:0005634">
    <property type="term" value="C:nucleus"/>
    <property type="evidence" value="ECO:0007669"/>
    <property type="project" value="UniProtKB-SubCell"/>
</dbReference>
<evidence type="ECO:0000313" key="5">
    <source>
        <dbReference type="Proteomes" id="UP000092443"/>
    </source>
</evidence>
<dbReference type="RefSeq" id="XP_037900396.1">
    <property type="nucleotide sequence ID" value="XM_038044468.1"/>
</dbReference>
<dbReference type="GO" id="GO:0003677">
    <property type="term" value="F:DNA binding"/>
    <property type="evidence" value="ECO:0007669"/>
    <property type="project" value="InterPro"/>
</dbReference>
<gene>
    <name evidence="6" type="primary">LOC119644749</name>
</gene>
<dbReference type="InterPro" id="IPR051387">
    <property type="entry name" value="BAF"/>
</dbReference>
<dbReference type="SMART" id="SM01023">
    <property type="entry name" value="BAF"/>
    <property type="match status" value="1"/>
</dbReference>
<organism evidence="5 6">
    <name type="scientific">Glossina fuscipes</name>
    <dbReference type="NCBI Taxonomy" id="7396"/>
    <lineage>
        <taxon>Eukaryota</taxon>
        <taxon>Metazoa</taxon>
        <taxon>Ecdysozoa</taxon>
        <taxon>Arthropoda</taxon>
        <taxon>Hexapoda</taxon>
        <taxon>Insecta</taxon>
        <taxon>Pterygota</taxon>
        <taxon>Neoptera</taxon>
        <taxon>Endopterygota</taxon>
        <taxon>Diptera</taxon>
        <taxon>Brachycera</taxon>
        <taxon>Muscomorpha</taxon>
        <taxon>Hippoboscoidea</taxon>
        <taxon>Glossinidae</taxon>
        <taxon>Glossina</taxon>
    </lineage>
</organism>
<comment type="subcellular location">
    <subcellularLocation>
        <location evidence="1">Nucleus</location>
    </subcellularLocation>
</comment>
<dbReference type="FunFam" id="1.10.150.40:FF:000002">
    <property type="entry name" value="Barrier to autointegration factor 2"/>
    <property type="match status" value="1"/>
</dbReference>
<dbReference type="Gene3D" id="1.10.150.40">
    <property type="entry name" value="Barrier-to-autointegration factor, BAF"/>
    <property type="match status" value="1"/>
</dbReference>